<feature type="transmembrane region" description="Helical" evidence="10">
    <location>
        <begin position="39"/>
        <end position="56"/>
    </location>
</feature>
<dbReference type="GO" id="GO:0009425">
    <property type="term" value="C:bacterial-type flagellum basal body"/>
    <property type="evidence" value="ECO:0007669"/>
    <property type="project" value="UniProtKB-SubCell"/>
</dbReference>
<feature type="transmembrane region" description="Helical" evidence="10">
    <location>
        <begin position="170"/>
        <end position="197"/>
    </location>
</feature>
<dbReference type="Pfam" id="PF01311">
    <property type="entry name" value="Bac_export_1"/>
    <property type="match status" value="1"/>
</dbReference>
<dbReference type="RefSeq" id="WP_191817435.1">
    <property type="nucleotide sequence ID" value="NZ_JACYFT010000001.1"/>
</dbReference>
<gene>
    <name evidence="11" type="primary">fliR</name>
    <name evidence="11" type="ORF">IC609_00080</name>
</gene>
<evidence type="ECO:0000256" key="2">
    <source>
        <dbReference type="ARBA" id="ARBA00009772"/>
    </source>
</evidence>
<keyword evidence="8 10" id="KW-0975">Bacterial flagellum</keyword>
<dbReference type="AlphaFoldDB" id="A0A927IJT4"/>
<keyword evidence="11" id="KW-0969">Cilium</keyword>
<keyword evidence="7 10" id="KW-0472">Membrane</keyword>
<dbReference type="GO" id="GO:0044780">
    <property type="term" value="P:bacterial-type flagellum assembly"/>
    <property type="evidence" value="ECO:0007669"/>
    <property type="project" value="UniProtKB-UniRule"/>
</dbReference>
<feature type="transmembrane region" description="Helical" evidence="10">
    <location>
        <begin position="209"/>
        <end position="229"/>
    </location>
</feature>
<feature type="transmembrane region" description="Helical" evidence="10">
    <location>
        <begin position="77"/>
        <end position="102"/>
    </location>
</feature>
<proteinExistence type="inferred from homology"/>
<evidence type="ECO:0000313" key="12">
    <source>
        <dbReference type="Proteomes" id="UP000647424"/>
    </source>
</evidence>
<name>A0A927IJT4_9BURK</name>
<evidence type="ECO:0000256" key="3">
    <source>
        <dbReference type="ARBA" id="ARBA00021717"/>
    </source>
</evidence>
<evidence type="ECO:0000313" key="11">
    <source>
        <dbReference type="EMBL" id="MBD8048923.1"/>
    </source>
</evidence>
<organism evidence="11 12">
    <name type="scientific">Limnohabitans radicicola</name>
    <dbReference type="NCBI Taxonomy" id="2771427"/>
    <lineage>
        <taxon>Bacteria</taxon>
        <taxon>Pseudomonadati</taxon>
        <taxon>Pseudomonadota</taxon>
        <taxon>Betaproteobacteria</taxon>
        <taxon>Burkholderiales</taxon>
        <taxon>Comamonadaceae</taxon>
        <taxon>Limnohabitans</taxon>
    </lineage>
</organism>
<dbReference type="InterPro" id="IPR006303">
    <property type="entry name" value="FliR"/>
</dbReference>
<comment type="caution">
    <text evidence="11">The sequence shown here is derived from an EMBL/GenBank/DDBJ whole genome shotgun (WGS) entry which is preliminary data.</text>
</comment>
<evidence type="ECO:0000256" key="8">
    <source>
        <dbReference type="ARBA" id="ARBA00023143"/>
    </source>
</evidence>
<keyword evidence="11" id="KW-0282">Flagellum</keyword>
<comment type="similarity">
    <text evidence="2 10">Belongs to the FliR/MopE/SpaR family.</text>
</comment>
<evidence type="ECO:0000256" key="9">
    <source>
        <dbReference type="NCBIfam" id="TIGR01400"/>
    </source>
</evidence>
<dbReference type="InterPro" id="IPR002010">
    <property type="entry name" value="T3SS_IM_R"/>
</dbReference>
<dbReference type="PANTHER" id="PTHR30065">
    <property type="entry name" value="FLAGELLAR BIOSYNTHETIC PROTEIN FLIR"/>
    <property type="match status" value="1"/>
</dbReference>
<evidence type="ECO:0000256" key="4">
    <source>
        <dbReference type="ARBA" id="ARBA00022475"/>
    </source>
</evidence>
<keyword evidence="12" id="KW-1185">Reference proteome</keyword>
<dbReference type="EMBL" id="JACYFT010000001">
    <property type="protein sequence ID" value="MBD8048923.1"/>
    <property type="molecule type" value="Genomic_DNA"/>
</dbReference>
<keyword evidence="4 10" id="KW-1003">Cell membrane</keyword>
<keyword evidence="11" id="KW-0966">Cell projection</keyword>
<reference evidence="11" key="1">
    <citation type="submission" date="2020-09" db="EMBL/GenBank/DDBJ databases">
        <title>Genome seq and assembly of Limnohabitants sp.</title>
        <authorList>
            <person name="Chhetri G."/>
        </authorList>
    </citation>
    <scope>NUCLEOTIDE SEQUENCE</scope>
    <source>
        <strain evidence="11">JUR4</strain>
    </source>
</reference>
<sequence>MNVLAADIVERFYTLMWPMLRISALMLTAPILSQHAFNLRMRILLALVLAWMVYPLHRWPVIDPTSAQGLVELFNQIMIGSMMGLILQVVVAAVVLAGQSVATAMGLSMANMLDPNMGNVPVISQFFTILATLIFVGFGGHAMLLGLIADSFHALPIGQSLLNQEIYGRILRWSSMMFLGSMLMALPVMISLLFINVGMGVVTRAAPSLNIFAVGFPAMTLGGFLILIISMQSIGGRMEWLWMQGFHVLRDILGLSHG</sequence>
<keyword evidence="6 10" id="KW-1133">Transmembrane helix</keyword>
<evidence type="ECO:0000256" key="10">
    <source>
        <dbReference type="RuleBase" id="RU362071"/>
    </source>
</evidence>
<feature type="transmembrane region" description="Helical" evidence="10">
    <location>
        <begin position="12"/>
        <end position="33"/>
    </location>
</feature>
<evidence type="ECO:0000256" key="6">
    <source>
        <dbReference type="ARBA" id="ARBA00022989"/>
    </source>
</evidence>
<evidence type="ECO:0000256" key="7">
    <source>
        <dbReference type="ARBA" id="ARBA00023136"/>
    </source>
</evidence>
<dbReference type="Proteomes" id="UP000647424">
    <property type="component" value="Unassembled WGS sequence"/>
</dbReference>
<accession>A0A927IJT4</accession>
<feature type="transmembrane region" description="Helical" evidence="10">
    <location>
        <begin position="122"/>
        <end position="149"/>
    </location>
</feature>
<comment type="function">
    <text evidence="1 10">Role in flagellar biosynthesis.</text>
</comment>
<evidence type="ECO:0000256" key="5">
    <source>
        <dbReference type="ARBA" id="ARBA00022692"/>
    </source>
</evidence>
<protein>
    <recommendedName>
        <fullName evidence="3 9">Flagellar biosynthetic protein FliR</fullName>
    </recommendedName>
</protein>
<comment type="subcellular location">
    <subcellularLocation>
        <location evidence="10">Cell membrane</location>
        <topology evidence="10">Multi-pass membrane protein</topology>
    </subcellularLocation>
    <subcellularLocation>
        <location evidence="10">Bacterial flagellum basal body</location>
    </subcellularLocation>
</comment>
<dbReference type="GO" id="GO:0005886">
    <property type="term" value="C:plasma membrane"/>
    <property type="evidence" value="ECO:0007669"/>
    <property type="project" value="UniProtKB-SubCell"/>
</dbReference>
<evidence type="ECO:0000256" key="1">
    <source>
        <dbReference type="ARBA" id="ARBA00002578"/>
    </source>
</evidence>
<keyword evidence="5 10" id="KW-0812">Transmembrane</keyword>
<dbReference type="PANTHER" id="PTHR30065:SF8">
    <property type="entry name" value="FLAGELLAR BIOSYNTHETIC PROTEIN FLIR"/>
    <property type="match status" value="1"/>
</dbReference>
<dbReference type="PRINTS" id="PR00953">
    <property type="entry name" value="TYPE3IMRPROT"/>
</dbReference>
<dbReference type="GO" id="GO:0006605">
    <property type="term" value="P:protein targeting"/>
    <property type="evidence" value="ECO:0007669"/>
    <property type="project" value="UniProtKB-UniRule"/>
</dbReference>
<dbReference type="NCBIfam" id="TIGR01400">
    <property type="entry name" value="fliR"/>
    <property type="match status" value="1"/>
</dbReference>